<dbReference type="Pfam" id="PF00359">
    <property type="entry name" value="PTS_EIIA_2"/>
    <property type="match status" value="1"/>
</dbReference>
<dbReference type="EMBL" id="FQZB01000015">
    <property type="protein sequence ID" value="SHK26782.1"/>
    <property type="molecule type" value="Genomic_DNA"/>
</dbReference>
<evidence type="ECO:0000259" key="5">
    <source>
        <dbReference type="PROSITE" id="PS51372"/>
    </source>
</evidence>
<dbReference type="PROSITE" id="PS51094">
    <property type="entry name" value="PTS_EIIA_TYPE_2"/>
    <property type="match status" value="1"/>
</dbReference>
<keyword evidence="1" id="KW-0808">Transferase</keyword>
<evidence type="ECO:0000256" key="2">
    <source>
        <dbReference type="ARBA" id="ARBA00022737"/>
    </source>
</evidence>
<dbReference type="InterPro" id="IPR013196">
    <property type="entry name" value="HTH_11"/>
</dbReference>
<dbReference type="GO" id="GO:0006355">
    <property type="term" value="P:regulation of DNA-templated transcription"/>
    <property type="evidence" value="ECO:0007669"/>
    <property type="project" value="InterPro"/>
</dbReference>
<dbReference type="SUPFAM" id="SSF46785">
    <property type="entry name" value="Winged helix' DNA-binding domain"/>
    <property type="match status" value="1"/>
</dbReference>
<reference evidence="6 7" key="1">
    <citation type="submission" date="2016-11" db="EMBL/GenBank/DDBJ databases">
        <authorList>
            <person name="Jaros S."/>
            <person name="Januszkiewicz K."/>
            <person name="Wedrychowicz H."/>
        </authorList>
    </citation>
    <scope>NUCLEOTIDE SEQUENCE [LARGE SCALE GENOMIC DNA]</scope>
    <source>
        <strain evidence="6 7">DSM 21758</strain>
    </source>
</reference>
<evidence type="ECO:0000259" key="4">
    <source>
        <dbReference type="PROSITE" id="PS51099"/>
    </source>
</evidence>
<dbReference type="Gene3D" id="1.10.10.10">
    <property type="entry name" value="Winged helix-like DNA-binding domain superfamily/Winged helix DNA-binding domain"/>
    <property type="match status" value="1"/>
</dbReference>
<gene>
    <name evidence="6" type="ORF">SAMN02745163_03529</name>
</gene>
<dbReference type="Gene3D" id="3.40.930.10">
    <property type="entry name" value="Mannitol-specific EII, Chain A"/>
    <property type="match status" value="1"/>
</dbReference>
<dbReference type="PROSITE" id="PS51372">
    <property type="entry name" value="PRD_2"/>
    <property type="match status" value="2"/>
</dbReference>
<dbReference type="InterPro" id="IPR002178">
    <property type="entry name" value="PTS_EIIA_type-2_dom"/>
</dbReference>
<dbReference type="Gene3D" id="1.10.1790.10">
    <property type="entry name" value="PRD domain"/>
    <property type="match status" value="2"/>
</dbReference>
<name>A0A1M6R2W0_9CLOT</name>
<dbReference type="InterPro" id="IPR013011">
    <property type="entry name" value="PTS_EIIB_2"/>
</dbReference>
<keyword evidence="2" id="KW-0677">Repeat</keyword>
<dbReference type="Proteomes" id="UP000184310">
    <property type="component" value="Unassembled WGS sequence"/>
</dbReference>
<organism evidence="6 7">
    <name type="scientific">Clostridium cavendishii DSM 21758</name>
    <dbReference type="NCBI Taxonomy" id="1121302"/>
    <lineage>
        <taxon>Bacteria</taxon>
        <taxon>Bacillati</taxon>
        <taxon>Bacillota</taxon>
        <taxon>Clostridia</taxon>
        <taxon>Eubacteriales</taxon>
        <taxon>Clostridiaceae</taxon>
        <taxon>Clostridium</taxon>
    </lineage>
</organism>
<dbReference type="GO" id="GO:0009401">
    <property type="term" value="P:phosphoenolpyruvate-dependent sugar phosphotransferase system"/>
    <property type="evidence" value="ECO:0007669"/>
    <property type="project" value="InterPro"/>
</dbReference>
<dbReference type="CDD" id="cd00211">
    <property type="entry name" value="PTS_IIA_fru"/>
    <property type="match status" value="1"/>
</dbReference>
<dbReference type="Pfam" id="PF08279">
    <property type="entry name" value="HTH_11"/>
    <property type="match status" value="1"/>
</dbReference>
<dbReference type="OrthoDB" id="3175596at2"/>
<dbReference type="InterPro" id="IPR011608">
    <property type="entry name" value="PRD"/>
</dbReference>
<dbReference type="InterPro" id="IPR036095">
    <property type="entry name" value="PTS_EIIB-like_sf"/>
</dbReference>
<dbReference type="InterPro" id="IPR050661">
    <property type="entry name" value="BglG_antiterminators"/>
</dbReference>
<dbReference type="SUPFAM" id="SSF52794">
    <property type="entry name" value="PTS system IIB component-like"/>
    <property type="match status" value="1"/>
</dbReference>
<dbReference type="STRING" id="1121302.SAMN02745163_03529"/>
<dbReference type="SUPFAM" id="SSF55804">
    <property type="entry name" value="Phoshotransferase/anion transport protein"/>
    <property type="match status" value="1"/>
</dbReference>
<proteinExistence type="predicted"/>
<dbReference type="PANTHER" id="PTHR30185:SF13">
    <property type="entry name" value="LICABCH OPERON REGULATOR-RELATED"/>
    <property type="match status" value="1"/>
</dbReference>
<dbReference type="InterPro" id="IPR036390">
    <property type="entry name" value="WH_DNA-bd_sf"/>
</dbReference>
<dbReference type="CDD" id="cd05568">
    <property type="entry name" value="PTS_IIB_bgl_like"/>
    <property type="match status" value="1"/>
</dbReference>
<dbReference type="Gene3D" id="3.40.50.2300">
    <property type="match status" value="1"/>
</dbReference>
<dbReference type="GO" id="GO:0008982">
    <property type="term" value="F:protein-N(PI)-phosphohistidine-sugar phosphotransferase activity"/>
    <property type="evidence" value="ECO:0007669"/>
    <property type="project" value="InterPro"/>
</dbReference>
<sequence>MMGITKRQKQILTRIIDSAGYVSPKELSNKLEVSTRTLRNDISEINSYNNIQVVSMAKAKGYYIKEHELAKKMIEEYGDDIPSTVEERTTYIINKLLYRMDSIDIFDLADELMVSEYTIEKDLNRVKILFNDENSNIEMKRVSNKIFLEASEREKRSLLCKLILKEQKDNVFDIDRYEKNFKNIDIREINNILRSYFSENDIRMNDLAVINLVVHILIVLEKVRNNFNIKDDNNYLKILNDEDIKISNDICERIERLVNISIPKKEKEYIALLISGKRMFIHDRSEQQKGNERVTSFISYIVDKLQKEYLLNLREDIEFISALKLHMENLLIRSKKGIFIQNPLIYTIKKVYPLIYDMGVSIALEYEETFGYTLNDDEIGLIVLHLASSIEKLNEKNCKVRCFVICPTGISSSNLLKSRLIKMYSDKINVIGCLSIQQLKDVREESVDLIISTVPIEETLRIKTIECSPFLLKDDINKLNKTLNLLMNKEESNEISKLFDKELFYRDINLEDRMEVIEYLVEKLYRKGHCPKDYVEYVLKREKVSSTAYGGLIAIPHPLEKVAYNNKIEIGVLKEPIMWGKYKVQLVFLFCLNSDKNLNLDAFFEKLISLVENQDVMKKLINSKSYEEFVDVFIADYT</sequence>
<accession>A0A1M6R2W0</accession>
<dbReference type="SUPFAM" id="SSF63520">
    <property type="entry name" value="PTS-regulatory domain, PRD"/>
    <property type="match status" value="2"/>
</dbReference>
<dbReference type="AlphaFoldDB" id="A0A1M6R2W0"/>
<dbReference type="InterPro" id="IPR016152">
    <property type="entry name" value="PTrfase/Anion_transptr"/>
</dbReference>
<dbReference type="InterPro" id="IPR036388">
    <property type="entry name" value="WH-like_DNA-bd_sf"/>
</dbReference>
<feature type="domain" description="PRD" evidence="5">
    <location>
        <begin position="289"/>
        <end position="396"/>
    </location>
</feature>
<dbReference type="InterPro" id="IPR036634">
    <property type="entry name" value="PRD_sf"/>
</dbReference>
<evidence type="ECO:0000256" key="1">
    <source>
        <dbReference type="ARBA" id="ARBA00022679"/>
    </source>
</evidence>
<feature type="domain" description="PTS EIIA type-2" evidence="3">
    <location>
        <begin position="497"/>
        <end position="636"/>
    </location>
</feature>
<dbReference type="PANTHER" id="PTHR30185">
    <property type="entry name" value="CRYPTIC BETA-GLUCOSIDE BGL OPERON ANTITERMINATOR"/>
    <property type="match status" value="1"/>
</dbReference>
<dbReference type="Pfam" id="PF00874">
    <property type="entry name" value="PRD"/>
    <property type="match status" value="2"/>
</dbReference>
<evidence type="ECO:0000259" key="3">
    <source>
        <dbReference type="PROSITE" id="PS51094"/>
    </source>
</evidence>
<dbReference type="PROSITE" id="PS51099">
    <property type="entry name" value="PTS_EIIB_TYPE_2"/>
    <property type="match status" value="1"/>
</dbReference>
<dbReference type="RefSeq" id="WP_072990989.1">
    <property type="nucleotide sequence ID" value="NZ_FQZB01000015.1"/>
</dbReference>
<keyword evidence="7" id="KW-1185">Reference proteome</keyword>
<evidence type="ECO:0000313" key="6">
    <source>
        <dbReference type="EMBL" id="SHK26782.1"/>
    </source>
</evidence>
<feature type="domain" description="PTS EIIB type-2" evidence="4">
    <location>
        <begin position="400"/>
        <end position="491"/>
    </location>
</feature>
<protein>
    <submittedName>
        <fullName evidence="6">Transcriptional antiterminator</fullName>
    </submittedName>
</protein>
<evidence type="ECO:0000313" key="7">
    <source>
        <dbReference type="Proteomes" id="UP000184310"/>
    </source>
</evidence>
<feature type="domain" description="PRD" evidence="5">
    <location>
        <begin position="180"/>
        <end position="284"/>
    </location>
</feature>